<dbReference type="Proteomes" id="UP000189274">
    <property type="component" value="Unassembled WGS sequence"/>
</dbReference>
<keyword evidence="1" id="KW-0175">Coiled coil</keyword>
<reference evidence="3" key="1">
    <citation type="journal article" date="2017" name="Genome Announc.">
        <title>Genome sequences of Cyberlindnera fabianii 65, Pichia kudriavzevii 129, and Saccharomyces cerevisiae 131 isolated from fermented masau fruits in Zimbabwe.</title>
        <authorList>
            <person name="van Rijswijck I.M.H."/>
            <person name="Derks M.F.L."/>
            <person name="Abee T."/>
            <person name="de Ridder D."/>
            <person name="Smid E.J."/>
        </authorList>
    </citation>
    <scope>NUCLEOTIDE SEQUENCE [LARGE SCALE GENOMIC DNA]</scope>
    <source>
        <strain evidence="3">129</strain>
    </source>
</reference>
<evidence type="ECO:0000313" key="2">
    <source>
        <dbReference type="EMBL" id="ONH76871.1"/>
    </source>
</evidence>
<protein>
    <submittedName>
        <fullName evidence="2">Iron-regulated surface determinant protein B</fullName>
    </submittedName>
</protein>
<proteinExistence type="predicted"/>
<feature type="coiled-coil region" evidence="1">
    <location>
        <begin position="211"/>
        <end position="245"/>
    </location>
</feature>
<accession>A0A1V2LT43</accession>
<gene>
    <name evidence="2" type="ORF">BOH78_0778</name>
</gene>
<dbReference type="AlphaFoldDB" id="A0A1V2LT43"/>
<dbReference type="VEuPathDB" id="FungiDB:C5L36_0A03180"/>
<evidence type="ECO:0000313" key="3">
    <source>
        <dbReference type="Proteomes" id="UP000189274"/>
    </source>
</evidence>
<dbReference type="EMBL" id="MQVM01000003">
    <property type="protein sequence ID" value="ONH76871.1"/>
    <property type="molecule type" value="Genomic_DNA"/>
</dbReference>
<comment type="caution">
    <text evidence="2">The sequence shown here is derived from an EMBL/GenBank/DDBJ whole genome shotgun (WGS) entry which is preliminary data.</text>
</comment>
<sequence length="250" mass="29138">MSPGLVDVYGEEQNAERSTYSGDIPNAIQHHEKAISELNMIIEKIIQKKQHENDEFGVIDSLVVMRKQIESRIDQLRKIKPNSSSLDGNTIVKNKEAVESIPLLNSALADIQVSLLKNLNIRLKDHNSSKKIPFVNNFEINKIEHELQLLNFKSSHNINHRNELLTKLNMLYYGEMMNQREFIKDVVDIVKLCESRASIDKDWKKIDQITDDRLLGIVNELQERINRLEREKLHMEHEIITLKEKLNRNI</sequence>
<organism evidence="2 3">
    <name type="scientific">Pichia kudriavzevii</name>
    <name type="common">Yeast</name>
    <name type="synonym">Issatchenkia orientalis</name>
    <dbReference type="NCBI Taxonomy" id="4909"/>
    <lineage>
        <taxon>Eukaryota</taxon>
        <taxon>Fungi</taxon>
        <taxon>Dikarya</taxon>
        <taxon>Ascomycota</taxon>
        <taxon>Saccharomycotina</taxon>
        <taxon>Pichiomycetes</taxon>
        <taxon>Pichiales</taxon>
        <taxon>Pichiaceae</taxon>
        <taxon>Pichia</taxon>
    </lineage>
</organism>
<evidence type="ECO:0000256" key="1">
    <source>
        <dbReference type="SAM" id="Coils"/>
    </source>
</evidence>
<name>A0A1V2LT43_PICKU</name>